<protein>
    <submittedName>
        <fullName evidence="1">Uncharacterized protein</fullName>
    </submittedName>
</protein>
<dbReference type="OrthoDB" id="2991654at2"/>
<reference evidence="1 2" key="1">
    <citation type="submission" date="2018-04" db="EMBL/GenBank/DDBJ databases">
        <title>Genomic Encyclopedia of Archaeal and Bacterial Type Strains, Phase II (KMG-II): from individual species to whole genera.</title>
        <authorList>
            <person name="Goeker M."/>
        </authorList>
    </citation>
    <scope>NUCLEOTIDE SEQUENCE [LARGE SCALE GENOMIC DNA]</scope>
    <source>
        <strain evidence="1 2">DSM 45169</strain>
    </source>
</reference>
<dbReference type="AlphaFoldDB" id="A0A2T4Z4P9"/>
<keyword evidence="2" id="KW-1185">Reference proteome</keyword>
<gene>
    <name evidence="1" type="ORF">C8J48_3199</name>
</gene>
<dbReference type="EMBL" id="PZZP01000002">
    <property type="protein sequence ID" value="PTM56874.1"/>
    <property type="molecule type" value="Genomic_DNA"/>
</dbReference>
<accession>A0A2T4Z4P9</accession>
<evidence type="ECO:0000313" key="1">
    <source>
        <dbReference type="EMBL" id="PTM56874.1"/>
    </source>
</evidence>
<name>A0A2T4Z4P9_9BACL</name>
<evidence type="ECO:0000313" key="2">
    <source>
        <dbReference type="Proteomes" id="UP000241639"/>
    </source>
</evidence>
<organism evidence="1 2">
    <name type="scientific">Desmospora activa DSM 45169</name>
    <dbReference type="NCBI Taxonomy" id="1121389"/>
    <lineage>
        <taxon>Bacteria</taxon>
        <taxon>Bacillati</taxon>
        <taxon>Bacillota</taxon>
        <taxon>Bacilli</taxon>
        <taxon>Bacillales</taxon>
        <taxon>Thermoactinomycetaceae</taxon>
        <taxon>Desmospora</taxon>
    </lineage>
</organism>
<dbReference type="RefSeq" id="WP_107728166.1">
    <property type="nucleotide sequence ID" value="NZ_PZZP01000002.1"/>
</dbReference>
<sequence>MKKQKRIPSRDPMTEVHWGAQLADLKEAEYRTNLLLGALIQCLIEKGWLTEEELKQSMEEMEREMESLFM</sequence>
<proteinExistence type="predicted"/>
<comment type="caution">
    <text evidence="1">The sequence shown here is derived from an EMBL/GenBank/DDBJ whole genome shotgun (WGS) entry which is preliminary data.</text>
</comment>
<dbReference type="Proteomes" id="UP000241639">
    <property type="component" value="Unassembled WGS sequence"/>
</dbReference>